<dbReference type="NCBIfam" id="TIGR02428">
    <property type="entry name" value="pcaJ_scoB_fam"/>
    <property type="match status" value="1"/>
</dbReference>
<dbReference type="OrthoDB" id="9778604at2"/>
<dbReference type="Pfam" id="PF01144">
    <property type="entry name" value="CoA_trans"/>
    <property type="match status" value="1"/>
</dbReference>
<dbReference type="InterPro" id="IPR012791">
    <property type="entry name" value="3-oxoacid_CoA-transf_B"/>
</dbReference>
<dbReference type="GO" id="GO:0008410">
    <property type="term" value="F:CoA-transferase activity"/>
    <property type="evidence" value="ECO:0007669"/>
    <property type="project" value="InterPro"/>
</dbReference>
<dbReference type="SUPFAM" id="SSF100950">
    <property type="entry name" value="NagB/RpiA/CoA transferase-like"/>
    <property type="match status" value="1"/>
</dbReference>
<dbReference type="PANTHER" id="PTHR13707:SF57">
    <property type="entry name" value="SUCCINYL-COA:3-KETOACID COENZYME A TRANSFERASE SUBUNIT B-RELATED"/>
    <property type="match status" value="1"/>
</dbReference>
<organism evidence="3 4">
    <name type="scientific">Helicobacter didelphidarum</name>
    <dbReference type="NCBI Taxonomy" id="2040648"/>
    <lineage>
        <taxon>Bacteria</taxon>
        <taxon>Pseudomonadati</taxon>
        <taxon>Campylobacterota</taxon>
        <taxon>Epsilonproteobacteria</taxon>
        <taxon>Campylobacterales</taxon>
        <taxon>Helicobacteraceae</taxon>
        <taxon>Helicobacter</taxon>
    </lineage>
</organism>
<evidence type="ECO:0000313" key="3">
    <source>
        <dbReference type="EMBL" id="RDU66343.1"/>
    </source>
</evidence>
<proteinExistence type="inferred from homology"/>
<dbReference type="AlphaFoldDB" id="A0A3D8IML9"/>
<sequence length="212" mass="22668">MRTKEQIIETIVKRVAKEFKDGDLINLGIGMPLQASNYVPKGVNIILQSENGMLGMGATPAEKNPRITNAGGQASSIMEGGMFFDSAFSFSLIRGGHVDITVLGALEVDESGNLANWIIPGKLVPGMGGAMDLVNGVKKVIITMEHTDKNGNSKLKKQCTLPLTGKSCVDMVITELGVFSFENGKLKLIEVQEGASLEEIKANTEANFEIAL</sequence>
<accession>A0A3D8IML9</accession>
<comment type="caution">
    <text evidence="3">The sequence shown here is derived from an EMBL/GenBank/DDBJ whole genome shotgun (WGS) entry which is preliminary data.</text>
</comment>
<name>A0A3D8IML9_9HELI</name>
<dbReference type="SMART" id="SM00882">
    <property type="entry name" value="CoA_trans"/>
    <property type="match status" value="1"/>
</dbReference>
<evidence type="ECO:0000256" key="2">
    <source>
        <dbReference type="ARBA" id="ARBA00022679"/>
    </source>
</evidence>
<dbReference type="EMBL" id="NXLQ01000005">
    <property type="protein sequence ID" value="RDU66343.1"/>
    <property type="molecule type" value="Genomic_DNA"/>
</dbReference>
<reference evidence="3 4" key="1">
    <citation type="submission" date="2018-04" db="EMBL/GenBank/DDBJ databases">
        <title>Novel Campyloabacter and Helicobacter Species and Strains.</title>
        <authorList>
            <person name="Mannion A.J."/>
            <person name="Shen Z."/>
            <person name="Fox J.G."/>
        </authorList>
    </citation>
    <scope>NUCLEOTIDE SEQUENCE [LARGE SCALE GENOMIC DNA]</scope>
    <source>
        <strain evidence="3 4">MIT 17-337</strain>
    </source>
</reference>
<evidence type="ECO:0000256" key="1">
    <source>
        <dbReference type="ARBA" id="ARBA00007047"/>
    </source>
</evidence>
<keyword evidence="4" id="KW-1185">Reference proteome</keyword>
<gene>
    <name evidence="3" type="ORF">CQA53_03730</name>
</gene>
<dbReference type="Proteomes" id="UP000256379">
    <property type="component" value="Unassembled WGS sequence"/>
</dbReference>
<comment type="similarity">
    <text evidence="1">Belongs to the 3-oxoacid CoA-transferase subunit B family.</text>
</comment>
<keyword evidence="2 3" id="KW-0808">Transferase</keyword>
<dbReference type="InterPro" id="IPR004165">
    <property type="entry name" value="CoA_trans_fam_I"/>
</dbReference>
<dbReference type="Gene3D" id="3.40.1080.10">
    <property type="entry name" value="Glutaconate Coenzyme A-transferase"/>
    <property type="match status" value="1"/>
</dbReference>
<protein>
    <submittedName>
        <fullName evidence="3">Succinyl-CoA--3-ketoacid-CoA transferase</fullName>
    </submittedName>
</protein>
<evidence type="ECO:0000313" key="4">
    <source>
        <dbReference type="Proteomes" id="UP000256379"/>
    </source>
</evidence>
<dbReference type="InterPro" id="IPR037171">
    <property type="entry name" value="NagB/RpiA_transferase-like"/>
</dbReference>
<dbReference type="PANTHER" id="PTHR13707">
    <property type="entry name" value="KETOACID-COENZYME A TRANSFERASE"/>
    <property type="match status" value="1"/>
</dbReference>